<dbReference type="Proteomes" id="UP000245383">
    <property type="component" value="Unassembled WGS sequence"/>
</dbReference>
<keyword evidence="10" id="KW-1185">Reference proteome</keyword>
<feature type="domain" description="Mnd1 HTH" evidence="7">
    <location>
        <begin position="14"/>
        <end position="73"/>
    </location>
</feature>
<comment type="caution">
    <text evidence="9">The sequence shown here is derived from an EMBL/GenBank/DDBJ whole genome shotgun (WGS) entry which is preliminary data.</text>
</comment>
<evidence type="ECO:0000256" key="1">
    <source>
        <dbReference type="ARBA" id="ARBA00004123"/>
    </source>
</evidence>
<organism evidence="9 10">
    <name type="scientific">Smittium simulii</name>
    <dbReference type="NCBI Taxonomy" id="133385"/>
    <lineage>
        <taxon>Eukaryota</taxon>
        <taxon>Fungi</taxon>
        <taxon>Fungi incertae sedis</taxon>
        <taxon>Zoopagomycota</taxon>
        <taxon>Kickxellomycotina</taxon>
        <taxon>Harpellomycetes</taxon>
        <taxon>Harpellales</taxon>
        <taxon>Legeriomycetaceae</taxon>
        <taxon>Smittium</taxon>
    </lineage>
</organism>
<dbReference type="Pfam" id="PF03962">
    <property type="entry name" value="Mnd1"/>
    <property type="match status" value="1"/>
</dbReference>
<dbReference type="AlphaFoldDB" id="A0A2T9YS60"/>
<accession>A0A2T9YS60</accession>
<dbReference type="GO" id="GO:0007131">
    <property type="term" value="P:reciprocal meiotic recombination"/>
    <property type="evidence" value="ECO:0007669"/>
    <property type="project" value="InterPro"/>
</dbReference>
<gene>
    <name evidence="9" type="ORF">BB561_001994</name>
</gene>
<dbReference type="Pfam" id="PF18517">
    <property type="entry name" value="LZ3wCH"/>
    <property type="match status" value="1"/>
</dbReference>
<feature type="domain" description="Leucine zipper with capping helix" evidence="8">
    <location>
        <begin position="149"/>
        <end position="202"/>
    </location>
</feature>
<dbReference type="OrthoDB" id="273345at2759"/>
<evidence type="ECO:0000313" key="9">
    <source>
        <dbReference type="EMBL" id="PVU95172.1"/>
    </source>
</evidence>
<dbReference type="GO" id="GO:0003690">
    <property type="term" value="F:double-stranded DNA binding"/>
    <property type="evidence" value="ECO:0007669"/>
    <property type="project" value="InterPro"/>
</dbReference>
<evidence type="ECO:0000256" key="4">
    <source>
        <dbReference type="ARBA" id="ARBA00023242"/>
    </source>
</evidence>
<dbReference type="InterPro" id="IPR040453">
    <property type="entry name" value="Mnd1_HTH"/>
</dbReference>
<dbReference type="EMBL" id="MBFR01000063">
    <property type="protein sequence ID" value="PVU95172.1"/>
    <property type="molecule type" value="Genomic_DNA"/>
</dbReference>
<protein>
    <recommendedName>
        <fullName evidence="5">Meiotic nuclear division protein 1</fullName>
    </recommendedName>
</protein>
<comment type="similarity">
    <text evidence="2 5">Belongs to the MND1 family.</text>
</comment>
<evidence type="ECO:0000313" key="10">
    <source>
        <dbReference type="Proteomes" id="UP000245383"/>
    </source>
</evidence>
<reference evidence="9 10" key="1">
    <citation type="journal article" date="2018" name="MBio">
        <title>Comparative Genomics Reveals the Core Gene Toolbox for the Fungus-Insect Symbiosis.</title>
        <authorList>
            <person name="Wang Y."/>
            <person name="Stata M."/>
            <person name="Wang W."/>
            <person name="Stajich J.E."/>
            <person name="White M.M."/>
            <person name="Moncalvo J.M."/>
        </authorList>
    </citation>
    <scope>NUCLEOTIDE SEQUENCE [LARGE SCALE GENOMIC DNA]</scope>
    <source>
        <strain evidence="9 10">SWE-8-4</strain>
    </source>
</reference>
<evidence type="ECO:0000259" key="7">
    <source>
        <dbReference type="Pfam" id="PF03962"/>
    </source>
</evidence>
<keyword evidence="4 5" id="KW-0539">Nucleus</keyword>
<evidence type="ECO:0000256" key="6">
    <source>
        <dbReference type="SAM" id="Coils"/>
    </source>
</evidence>
<comment type="function">
    <text evidence="5">Required for proper homologous chromosome pairing and efficient cross-over and intragenic recombination during meiosis.</text>
</comment>
<dbReference type="GO" id="GO:0005634">
    <property type="term" value="C:nucleus"/>
    <property type="evidence" value="ECO:0007669"/>
    <property type="project" value="UniProtKB-SubCell"/>
</dbReference>
<feature type="coiled-coil region" evidence="6">
    <location>
        <begin position="84"/>
        <end position="138"/>
    </location>
</feature>
<dbReference type="InterPro" id="IPR040661">
    <property type="entry name" value="LZ3wCH"/>
</dbReference>
<keyword evidence="3 6" id="KW-0175">Coiled coil</keyword>
<comment type="subcellular location">
    <subcellularLocation>
        <location evidence="1 5">Nucleus</location>
    </subcellularLocation>
</comment>
<evidence type="ECO:0000256" key="5">
    <source>
        <dbReference type="PIRNR" id="PIRNR026991"/>
    </source>
</evidence>
<dbReference type="PIRSF" id="PIRSF026991">
    <property type="entry name" value="Mnd1"/>
    <property type="match status" value="1"/>
</dbReference>
<dbReference type="InterPro" id="IPR005647">
    <property type="entry name" value="Mnd1"/>
</dbReference>
<evidence type="ECO:0000256" key="3">
    <source>
        <dbReference type="ARBA" id="ARBA00023054"/>
    </source>
</evidence>
<name>A0A2T9YS60_9FUNG</name>
<evidence type="ECO:0000256" key="2">
    <source>
        <dbReference type="ARBA" id="ARBA00005981"/>
    </source>
</evidence>
<dbReference type="STRING" id="133385.A0A2T9YS60"/>
<sequence>MTKRMSAEDKQKCMLELLHDKKSFFQLKELEKMGYKEKKISLATIKDTLQALVDDSKVHLEKIGTSNYYWSFPSESAVKRKKKVEELQKQKLELLNHSEILQKNISEAKKGKEISEEREQLELKLAELEKTFQEQTATIDRFKECDPDTLNALKSKSVIAKAAANRWTDNIFIIQSWCRDKFNIETSDFNKQFGIDENFDNI</sequence>
<proteinExistence type="inferred from homology"/>
<evidence type="ECO:0000259" key="8">
    <source>
        <dbReference type="Pfam" id="PF18517"/>
    </source>
</evidence>